<proteinExistence type="predicted"/>
<evidence type="ECO:0000259" key="2">
    <source>
        <dbReference type="PROSITE" id="PS50172"/>
    </source>
</evidence>
<dbReference type="PROSITE" id="PS50172">
    <property type="entry name" value="BRCT"/>
    <property type="match status" value="1"/>
</dbReference>
<evidence type="ECO:0000313" key="3">
    <source>
        <dbReference type="EMBL" id="KAF4957624.1"/>
    </source>
</evidence>
<dbReference type="InterPro" id="IPR001357">
    <property type="entry name" value="BRCT_dom"/>
</dbReference>
<feature type="region of interest" description="Disordered" evidence="1">
    <location>
        <begin position="266"/>
        <end position="319"/>
    </location>
</feature>
<dbReference type="Gene3D" id="3.40.50.10190">
    <property type="entry name" value="BRCT domain"/>
    <property type="match status" value="1"/>
</dbReference>
<reference evidence="3" key="1">
    <citation type="journal article" date="2020" name="BMC Genomics">
        <title>Correction to: Identification and distribution of gene clusters required for synthesis of sphingolipid metabolism inhibitors in diverse species of the filamentous fungus Fusarium.</title>
        <authorList>
            <person name="Kim H.S."/>
            <person name="Lohmar J.M."/>
            <person name="Busman M."/>
            <person name="Brown D.W."/>
            <person name="Naumann T.A."/>
            <person name="Divon H.H."/>
            <person name="Lysoe E."/>
            <person name="Uhlig S."/>
            <person name="Proctor R.H."/>
        </authorList>
    </citation>
    <scope>NUCLEOTIDE SEQUENCE</scope>
    <source>
        <strain evidence="3">NRRL 45417</strain>
    </source>
</reference>
<protein>
    <recommendedName>
        <fullName evidence="2">BRCT domain-containing protein</fullName>
    </recommendedName>
</protein>
<comment type="caution">
    <text evidence="3">The sequence shown here is derived from an EMBL/GenBank/DDBJ whole genome shotgun (WGS) entry which is preliminary data.</text>
</comment>
<reference evidence="3" key="2">
    <citation type="submission" date="2020-05" db="EMBL/GenBank/DDBJ databases">
        <authorList>
            <person name="Kim H.-S."/>
            <person name="Proctor R.H."/>
            <person name="Brown D.W."/>
        </authorList>
    </citation>
    <scope>NUCLEOTIDE SEQUENCE</scope>
    <source>
        <strain evidence="3">NRRL 45417</strain>
    </source>
</reference>
<dbReference type="AlphaFoldDB" id="A0A8H4TGV5"/>
<gene>
    <name evidence="3" type="ORF">FGADI_2986</name>
</gene>
<feature type="domain" description="BRCT" evidence="2">
    <location>
        <begin position="1"/>
        <end position="97"/>
    </location>
</feature>
<dbReference type="SUPFAM" id="SSF52113">
    <property type="entry name" value="BRCT domain"/>
    <property type="match status" value="1"/>
</dbReference>
<feature type="compositionally biased region" description="Basic and acidic residues" evidence="1">
    <location>
        <begin position="379"/>
        <end position="395"/>
    </location>
</feature>
<sequence length="452" mass="51283">MVAQIFKSRIIAAAGPLPGQLTVENLKRWTSLRKGVFIEDFDETVTHLLCTKEQFDKKLPKVRKALKLGKGIHIVHCDWFEYSTVKNKKLPEAEYSMRSLVAKENAKKREMAQIEKGKRNGEKFVNTNLFHLYRDRLNFVYQIDITRDNEFTGEFGQKYSLCLWESNAKPHLYWFTAKFLKHKGSSQPVYHRPSPHEGKWRAQMELFMDFFKKKTGIDWQDRVSLAQTMPSSYFQYEPPSRGKPIGRRLKHDIEYCREINAGIRGLPWPPLEEEERKTDSVEDESDDGPRALEEGEGIVSPPDSPRTSTSDAGTYPKGFGDGIEMAFPLGSGKLTDENESCSSLRVSRDYREEISPSEFEHPQDGKGAITNSETLQVEMKAESPPESEKAQESDKPPNVFMDDAKTKSALATPASSIDEKDLSYAADESVAVVSGDIGEMGISFELETRESL</sequence>
<dbReference type="CDD" id="cd00027">
    <property type="entry name" value="BRCT"/>
    <property type="match status" value="1"/>
</dbReference>
<dbReference type="InterPro" id="IPR036420">
    <property type="entry name" value="BRCT_dom_sf"/>
</dbReference>
<evidence type="ECO:0000313" key="4">
    <source>
        <dbReference type="Proteomes" id="UP000604273"/>
    </source>
</evidence>
<feature type="compositionally biased region" description="Basic and acidic residues" evidence="1">
    <location>
        <begin position="352"/>
        <end position="364"/>
    </location>
</feature>
<name>A0A8H4TGV5_9HYPO</name>
<organism evidence="3 4">
    <name type="scientific">Fusarium gaditjirri</name>
    <dbReference type="NCBI Taxonomy" id="282569"/>
    <lineage>
        <taxon>Eukaryota</taxon>
        <taxon>Fungi</taxon>
        <taxon>Dikarya</taxon>
        <taxon>Ascomycota</taxon>
        <taxon>Pezizomycotina</taxon>
        <taxon>Sordariomycetes</taxon>
        <taxon>Hypocreomycetidae</taxon>
        <taxon>Hypocreales</taxon>
        <taxon>Nectriaceae</taxon>
        <taxon>Fusarium</taxon>
        <taxon>Fusarium nisikadoi species complex</taxon>
    </lineage>
</organism>
<evidence type="ECO:0000256" key="1">
    <source>
        <dbReference type="SAM" id="MobiDB-lite"/>
    </source>
</evidence>
<feature type="region of interest" description="Disordered" evidence="1">
    <location>
        <begin position="352"/>
        <end position="421"/>
    </location>
</feature>
<dbReference type="EMBL" id="JABFAI010000065">
    <property type="protein sequence ID" value="KAF4957624.1"/>
    <property type="molecule type" value="Genomic_DNA"/>
</dbReference>
<dbReference type="Proteomes" id="UP000604273">
    <property type="component" value="Unassembled WGS sequence"/>
</dbReference>
<keyword evidence="4" id="KW-1185">Reference proteome</keyword>
<accession>A0A8H4TGV5</accession>
<dbReference type="OrthoDB" id="342264at2759"/>